<dbReference type="InterPro" id="IPR037138">
    <property type="entry name" value="His_deacetylse_dom_sf"/>
</dbReference>
<reference evidence="3" key="1">
    <citation type="journal article" date="2014" name="Front. Microbiol.">
        <title>High frequency of phylogenetically diverse reductive dehalogenase-homologous genes in deep subseafloor sedimentary metagenomes.</title>
        <authorList>
            <person name="Kawai M."/>
            <person name="Futagami T."/>
            <person name="Toyoda A."/>
            <person name="Takaki Y."/>
            <person name="Nishi S."/>
            <person name="Hori S."/>
            <person name="Arai W."/>
            <person name="Tsubouchi T."/>
            <person name="Morono Y."/>
            <person name="Uchiyama I."/>
            <person name="Ito T."/>
            <person name="Fujiyama A."/>
            <person name="Inagaki F."/>
            <person name="Takami H."/>
        </authorList>
    </citation>
    <scope>NUCLEOTIDE SEQUENCE</scope>
    <source>
        <strain evidence="3">Expedition CK06-06</strain>
    </source>
</reference>
<dbReference type="InterPro" id="IPR003084">
    <property type="entry name" value="HDAC_I/II"/>
</dbReference>
<dbReference type="AlphaFoldDB" id="X1PT51"/>
<organism evidence="3">
    <name type="scientific">marine sediment metagenome</name>
    <dbReference type="NCBI Taxonomy" id="412755"/>
    <lineage>
        <taxon>unclassified sequences</taxon>
        <taxon>metagenomes</taxon>
        <taxon>ecological metagenomes</taxon>
    </lineage>
</organism>
<feature type="non-terminal residue" evidence="3">
    <location>
        <position position="250"/>
    </location>
</feature>
<dbReference type="GO" id="GO:0004407">
    <property type="term" value="F:histone deacetylase activity"/>
    <property type="evidence" value="ECO:0007669"/>
    <property type="project" value="InterPro"/>
</dbReference>
<dbReference type="SUPFAM" id="SSF52768">
    <property type="entry name" value="Arginase/deacetylase"/>
    <property type="match status" value="1"/>
</dbReference>
<dbReference type="PANTHER" id="PTHR10625:SF10">
    <property type="entry name" value="HISTONE DEACETYLASE HDAC1"/>
    <property type="match status" value="1"/>
</dbReference>
<proteinExistence type="predicted"/>
<evidence type="ECO:0000256" key="1">
    <source>
        <dbReference type="ARBA" id="ARBA00022801"/>
    </source>
</evidence>
<dbReference type="InterPro" id="IPR000286">
    <property type="entry name" value="HDACs"/>
</dbReference>
<dbReference type="EMBL" id="BARV01032418">
    <property type="protein sequence ID" value="GAI34039.1"/>
    <property type="molecule type" value="Genomic_DNA"/>
</dbReference>
<evidence type="ECO:0000313" key="3">
    <source>
        <dbReference type="EMBL" id="GAI34039.1"/>
    </source>
</evidence>
<accession>X1PT51</accession>
<dbReference type="GO" id="GO:0040029">
    <property type="term" value="P:epigenetic regulation of gene expression"/>
    <property type="evidence" value="ECO:0007669"/>
    <property type="project" value="TreeGrafter"/>
</dbReference>
<gene>
    <name evidence="3" type="ORF">S06H3_51122</name>
</gene>
<dbReference type="PRINTS" id="PR01271">
    <property type="entry name" value="HISDACETLASE"/>
</dbReference>
<feature type="domain" description="Histone deacetylase" evidence="2">
    <location>
        <begin position="8"/>
        <end position="249"/>
    </location>
</feature>
<sequence length="250" mass="27685">ENLPEDDNYKLISAEPATDEDLLLICSKDYIDFTRGYFKAANLGLSYPGGFSQYHSGDNLPIGKPGKLEEAARLMIGQAKLAADLIQAGEYENLVCIGGNMHHAKPSYGEGFCLYNDNAFVAKYLMSNYGLERILILDTDAHDGNGTCEYFYNDPRVLFIDLHQDPRTLYPGTGFAQQIGEGKGKGYTINIPMPLYAGYDSYRLVFDKVVQLITEEFKPQVIIRNGGSDPHFADGLTNLGLPIEGFRMIG</sequence>
<keyword evidence="1" id="KW-0378">Hydrolase</keyword>
<dbReference type="Pfam" id="PF00850">
    <property type="entry name" value="Hist_deacetyl"/>
    <property type="match status" value="1"/>
</dbReference>
<dbReference type="Gene3D" id="3.40.800.20">
    <property type="entry name" value="Histone deacetylase domain"/>
    <property type="match status" value="1"/>
</dbReference>
<protein>
    <recommendedName>
        <fullName evidence="2">Histone deacetylase domain-containing protein</fullName>
    </recommendedName>
</protein>
<evidence type="ECO:0000259" key="2">
    <source>
        <dbReference type="Pfam" id="PF00850"/>
    </source>
</evidence>
<dbReference type="InterPro" id="IPR023696">
    <property type="entry name" value="Ureohydrolase_dom_sf"/>
</dbReference>
<comment type="caution">
    <text evidence="3">The sequence shown here is derived from an EMBL/GenBank/DDBJ whole genome shotgun (WGS) entry which is preliminary data.</text>
</comment>
<dbReference type="InterPro" id="IPR023801">
    <property type="entry name" value="His_deacetylse_dom"/>
</dbReference>
<dbReference type="GO" id="GO:0016787">
    <property type="term" value="F:hydrolase activity"/>
    <property type="evidence" value="ECO:0007669"/>
    <property type="project" value="UniProtKB-KW"/>
</dbReference>
<name>X1PT51_9ZZZZ</name>
<dbReference type="PRINTS" id="PR01270">
    <property type="entry name" value="HDASUPER"/>
</dbReference>
<dbReference type="PANTHER" id="PTHR10625">
    <property type="entry name" value="HISTONE DEACETYLASE HDAC1-RELATED"/>
    <property type="match status" value="1"/>
</dbReference>
<dbReference type="GO" id="GO:0000118">
    <property type="term" value="C:histone deacetylase complex"/>
    <property type="evidence" value="ECO:0007669"/>
    <property type="project" value="UniProtKB-ARBA"/>
</dbReference>
<feature type="non-terminal residue" evidence="3">
    <location>
        <position position="1"/>
    </location>
</feature>